<evidence type="ECO:0000313" key="1">
    <source>
        <dbReference type="EMBL" id="MFC4071993.1"/>
    </source>
</evidence>
<evidence type="ECO:0008006" key="3">
    <source>
        <dbReference type="Google" id="ProtNLM"/>
    </source>
</evidence>
<reference evidence="2" key="1">
    <citation type="journal article" date="2019" name="Int. J. Syst. Evol. Microbiol.">
        <title>The Global Catalogue of Microorganisms (GCM) 10K type strain sequencing project: providing services to taxonomists for standard genome sequencing and annotation.</title>
        <authorList>
            <consortium name="The Broad Institute Genomics Platform"/>
            <consortium name="The Broad Institute Genome Sequencing Center for Infectious Disease"/>
            <person name="Wu L."/>
            <person name="Ma J."/>
        </authorList>
    </citation>
    <scope>NUCLEOTIDE SEQUENCE [LARGE SCALE GENOMIC DNA]</scope>
    <source>
        <strain evidence="2">TBRC 5832</strain>
    </source>
</reference>
<sequence length="46" mass="4999">MGDATVEVSGPQAELRAVERRAALVAAAGPDERVSPVQVRRPRRSW</sequence>
<proteinExistence type="predicted"/>
<accession>A0ABV8J9E2</accession>
<name>A0ABV8J9E2_9ACTN</name>
<dbReference type="Proteomes" id="UP001595867">
    <property type="component" value="Unassembled WGS sequence"/>
</dbReference>
<dbReference type="RefSeq" id="WP_378072864.1">
    <property type="nucleotide sequence ID" value="NZ_JBHSBL010000029.1"/>
</dbReference>
<keyword evidence="2" id="KW-1185">Reference proteome</keyword>
<comment type="caution">
    <text evidence="1">The sequence shown here is derived from an EMBL/GenBank/DDBJ whole genome shotgun (WGS) entry which is preliminary data.</text>
</comment>
<dbReference type="EMBL" id="JBHSBL010000029">
    <property type="protein sequence ID" value="MFC4071993.1"/>
    <property type="molecule type" value="Genomic_DNA"/>
</dbReference>
<gene>
    <name evidence="1" type="ORF">ACFO0C_44265</name>
</gene>
<organism evidence="1 2">
    <name type="scientific">Actinoplanes subglobosus</name>
    <dbReference type="NCBI Taxonomy" id="1547892"/>
    <lineage>
        <taxon>Bacteria</taxon>
        <taxon>Bacillati</taxon>
        <taxon>Actinomycetota</taxon>
        <taxon>Actinomycetes</taxon>
        <taxon>Micromonosporales</taxon>
        <taxon>Micromonosporaceae</taxon>
        <taxon>Actinoplanes</taxon>
    </lineage>
</organism>
<evidence type="ECO:0000313" key="2">
    <source>
        <dbReference type="Proteomes" id="UP001595867"/>
    </source>
</evidence>
<protein>
    <recommendedName>
        <fullName evidence="3">BON domain-containing protein</fullName>
    </recommendedName>
</protein>